<keyword evidence="2" id="KW-1185">Reference proteome</keyword>
<dbReference type="Proteomes" id="UP001266305">
    <property type="component" value="Unassembled WGS sequence"/>
</dbReference>
<proteinExistence type="predicted"/>
<reference evidence="1 2" key="1">
    <citation type="submission" date="2023-05" db="EMBL/GenBank/DDBJ databases">
        <title>B98-5 Cell Line De Novo Hybrid Assembly: An Optical Mapping Approach.</title>
        <authorList>
            <person name="Kananen K."/>
            <person name="Auerbach J.A."/>
            <person name="Kautto E."/>
            <person name="Blachly J.S."/>
        </authorList>
    </citation>
    <scope>NUCLEOTIDE SEQUENCE [LARGE SCALE GENOMIC DNA]</scope>
    <source>
        <strain evidence="1">B95-8</strain>
        <tissue evidence="1">Cell line</tissue>
    </source>
</reference>
<name>A0ABQ9WGG4_SAGOE</name>
<protein>
    <submittedName>
        <fullName evidence="1">Uncharacterized protein</fullName>
    </submittedName>
</protein>
<gene>
    <name evidence="1" type="ORF">P7K49_001470</name>
</gene>
<evidence type="ECO:0000313" key="2">
    <source>
        <dbReference type="Proteomes" id="UP001266305"/>
    </source>
</evidence>
<dbReference type="EMBL" id="JASSZA010000001">
    <property type="protein sequence ID" value="KAK2120084.1"/>
    <property type="molecule type" value="Genomic_DNA"/>
</dbReference>
<organism evidence="1 2">
    <name type="scientific">Saguinus oedipus</name>
    <name type="common">Cotton-top tamarin</name>
    <name type="synonym">Oedipomidas oedipus</name>
    <dbReference type="NCBI Taxonomy" id="9490"/>
    <lineage>
        <taxon>Eukaryota</taxon>
        <taxon>Metazoa</taxon>
        <taxon>Chordata</taxon>
        <taxon>Craniata</taxon>
        <taxon>Vertebrata</taxon>
        <taxon>Euteleostomi</taxon>
        <taxon>Mammalia</taxon>
        <taxon>Eutheria</taxon>
        <taxon>Euarchontoglires</taxon>
        <taxon>Primates</taxon>
        <taxon>Haplorrhini</taxon>
        <taxon>Platyrrhini</taxon>
        <taxon>Cebidae</taxon>
        <taxon>Callitrichinae</taxon>
        <taxon>Saguinus</taxon>
    </lineage>
</organism>
<accession>A0ABQ9WGG4</accession>
<comment type="caution">
    <text evidence="1">The sequence shown here is derived from an EMBL/GenBank/DDBJ whole genome shotgun (WGS) entry which is preliminary data.</text>
</comment>
<evidence type="ECO:0000313" key="1">
    <source>
        <dbReference type="EMBL" id="KAK2120084.1"/>
    </source>
</evidence>
<dbReference type="Gene3D" id="3.40.190.10">
    <property type="entry name" value="Periplasmic binding protein-like II"/>
    <property type="match status" value="1"/>
</dbReference>
<sequence>MQDDMLHHPSQGFRFGTVRESSAEDYVRQSFPEMHEYMRRYNVPATPDGVEYLKQIYGGEKEYYVTVARASSSIEMSDKLGSADSVKKDERSNCCSPQQFHSMQGIHVSQELYLRRHTHPVLAPP</sequence>